<comment type="caution">
    <text evidence="1">The sequence shown here is derived from an EMBL/GenBank/DDBJ whole genome shotgun (WGS) entry which is preliminary data.</text>
</comment>
<dbReference type="GeneID" id="97549155"/>
<sequence>MSDTPPEEFKNIEELLKKVLGQTLGSGQIRPGVIGVNIILAGGMPPGFPGGYGGGGPGRDVEHPDIEVTEWDGRVMATCEMKGLANEHVSIAFQDNTLHVIGYDGTTRYRSSAVLPPVIESSCNRTFYNGVLELTWLTRDIETPVQTTVDDAVEISVQEMSDQENDTPDHP</sequence>
<dbReference type="CDD" id="cd00298">
    <property type="entry name" value="ACD_sHsps_p23-like"/>
    <property type="match status" value="1"/>
</dbReference>
<name>A0A2V2N5N8_9EURY</name>
<dbReference type="Proteomes" id="UP000245657">
    <property type="component" value="Unassembled WGS sequence"/>
</dbReference>
<keyword evidence="2" id="KW-1185">Reference proteome</keyword>
<dbReference type="EMBL" id="QGMY01000002">
    <property type="protein sequence ID" value="PWR73825.1"/>
    <property type="molecule type" value="Genomic_DNA"/>
</dbReference>
<proteinExistence type="predicted"/>
<dbReference type="RefSeq" id="WP_109967105.1">
    <property type="nucleotide sequence ID" value="NZ_CP176093.1"/>
</dbReference>
<evidence type="ECO:0000313" key="2">
    <source>
        <dbReference type="Proteomes" id="UP000245657"/>
    </source>
</evidence>
<protein>
    <recommendedName>
        <fullName evidence="3">Heat-shock protein Hsp20</fullName>
    </recommendedName>
</protein>
<reference evidence="1 2" key="1">
    <citation type="submission" date="2018-05" db="EMBL/GenBank/DDBJ databases">
        <title>Draft genome of Methanospirillum lacunae Ki8-1.</title>
        <authorList>
            <person name="Dueholm M.S."/>
            <person name="Nielsen P.H."/>
            <person name="Bakmann L.F."/>
            <person name="Otzen D.E."/>
        </authorList>
    </citation>
    <scope>NUCLEOTIDE SEQUENCE [LARGE SCALE GENOMIC DNA]</scope>
    <source>
        <strain evidence="1 2">Ki8-1</strain>
    </source>
</reference>
<evidence type="ECO:0008006" key="3">
    <source>
        <dbReference type="Google" id="ProtNLM"/>
    </source>
</evidence>
<accession>A0A2V2N5N8</accession>
<dbReference type="InterPro" id="IPR008978">
    <property type="entry name" value="HSP20-like_chaperone"/>
</dbReference>
<evidence type="ECO:0000313" key="1">
    <source>
        <dbReference type="EMBL" id="PWR73825.1"/>
    </source>
</evidence>
<dbReference type="OrthoDB" id="117140at2157"/>
<gene>
    <name evidence="1" type="ORF">DK846_01255</name>
</gene>
<dbReference type="SUPFAM" id="SSF49764">
    <property type="entry name" value="HSP20-like chaperones"/>
    <property type="match status" value="1"/>
</dbReference>
<dbReference type="AlphaFoldDB" id="A0A2V2N5N8"/>
<organism evidence="1 2">
    <name type="scientific">Methanospirillum lacunae</name>
    <dbReference type="NCBI Taxonomy" id="668570"/>
    <lineage>
        <taxon>Archaea</taxon>
        <taxon>Methanobacteriati</taxon>
        <taxon>Methanobacteriota</taxon>
        <taxon>Stenosarchaea group</taxon>
        <taxon>Methanomicrobia</taxon>
        <taxon>Methanomicrobiales</taxon>
        <taxon>Methanospirillaceae</taxon>
        <taxon>Methanospirillum</taxon>
    </lineage>
</organism>